<comment type="subcellular location">
    <subcellularLocation>
        <location evidence="1">Nucleus</location>
    </subcellularLocation>
</comment>
<organism evidence="5 6">
    <name type="scientific">Maudiozyma exigua</name>
    <name type="common">Yeast</name>
    <name type="synonym">Kazachstania exigua</name>
    <dbReference type="NCBI Taxonomy" id="34358"/>
    <lineage>
        <taxon>Eukaryota</taxon>
        <taxon>Fungi</taxon>
        <taxon>Dikarya</taxon>
        <taxon>Ascomycota</taxon>
        <taxon>Saccharomycotina</taxon>
        <taxon>Saccharomycetes</taxon>
        <taxon>Saccharomycetales</taxon>
        <taxon>Saccharomycetaceae</taxon>
        <taxon>Maudiozyma</taxon>
    </lineage>
</organism>
<dbReference type="PANTHER" id="PTHR31344:SF0">
    <property type="entry name" value="NUCLEAR PORE COMPLEX PROTEIN NUP205"/>
    <property type="match status" value="1"/>
</dbReference>
<dbReference type="GO" id="GO:0006999">
    <property type="term" value="P:nuclear pore organization"/>
    <property type="evidence" value="ECO:0007669"/>
    <property type="project" value="TreeGrafter"/>
</dbReference>
<name>A0A9P7B1N8_MAUEX</name>
<evidence type="ECO:0000313" key="6">
    <source>
        <dbReference type="Proteomes" id="UP000750334"/>
    </source>
</evidence>
<evidence type="ECO:0000256" key="3">
    <source>
        <dbReference type="ARBA" id="ARBA00022448"/>
    </source>
</evidence>
<dbReference type="InterPro" id="IPR021827">
    <property type="entry name" value="Nup186/Nup192/Nup205"/>
</dbReference>
<dbReference type="PANTHER" id="PTHR31344">
    <property type="entry name" value="NUCLEAR PORE COMPLEX PROTEIN NUP205"/>
    <property type="match status" value="1"/>
</dbReference>
<comment type="caution">
    <text evidence="5">The sequence shown here is derived from an EMBL/GenBank/DDBJ whole genome shotgun (WGS) entry which is preliminary data.</text>
</comment>
<evidence type="ECO:0000313" key="5">
    <source>
        <dbReference type="EMBL" id="KAG0654492.1"/>
    </source>
</evidence>
<keyword evidence="4" id="KW-0539">Nucleus</keyword>
<dbReference type="Proteomes" id="UP000750334">
    <property type="component" value="Unassembled WGS sequence"/>
</dbReference>
<dbReference type="GO" id="GO:0017056">
    <property type="term" value="F:structural constituent of nuclear pore"/>
    <property type="evidence" value="ECO:0007669"/>
    <property type="project" value="TreeGrafter"/>
</dbReference>
<dbReference type="GO" id="GO:0044611">
    <property type="term" value="C:nuclear pore inner ring"/>
    <property type="evidence" value="ECO:0007669"/>
    <property type="project" value="TreeGrafter"/>
</dbReference>
<dbReference type="OrthoDB" id="2019644at2759"/>
<dbReference type="Pfam" id="PF11894">
    <property type="entry name" value="Nup192"/>
    <property type="match status" value="1"/>
</dbReference>
<dbReference type="EMBL" id="PUHR01000340">
    <property type="protein sequence ID" value="KAG0654492.1"/>
    <property type="molecule type" value="Genomic_DNA"/>
</dbReference>
<evidence type="ECO:0000256" key="2">
    <source>
        <dbReference type="ARBA" id="ARBA00005892"/>
    </source>
</evidence>
<reference evidence="5 6" key="1">
    <citation type="submission" date="2020-11" db="EMBL/GenBank/DDBJ databases">
        <title>Kefir isolates.</title>
        <authorList>
            <person name="Marcisauskas S."/>
            <person name="Kim Y."/>
            <person name="Blasche S."/>
        </authorList>
    </citation>
    <scope>NUCLEOTIDE SEQUENCE [LARGE SCALE GENOMIC DNA]</scope>
    <source>
        <strain evidence="5 6">OG2</strain>
    </source>
</reference>
<gene>
    <name evidence="5" type="ORF">C6P45_003394</name>
</gene>
<keyword evidence="3" id="KW-0813">Transport</keyword>
<comment type="similarity">
    <text evidence="2">Belongs to the NUP186/NUP192/NUP205 family.</text>
</comment>
<sequence>MSWSASPFESLYNSIDGGNLDIELLKPLIPDLSNLNLNGNKVKNPTSRSKLEADEVELPDGNIYKLSKNFIYAAIQLSDAMNLDELICCQLVVSSLPDLDALNSISNSIISLVRNGKVQYFIRRQYILQIVSYIVNCVNTNDAAYKELIKSGELVKNILAAFSSIHVQLSEIKQTINKAQILETYNVLFQQDVKFKRDFLLKEYDTLSQILFGLVEQGHFNTKDSILQIIQHVAELDSNDYFIVYYLPSIFHAFRMFGKLFPEDEVFGLHKHFLSELRTDTIYKKPVKVTIIFVFLSFFIVWCKESPETRTTRVDFKTDIDEPMTSAVELGAIEQLLIISADTSIIGKTKSIELYYNIRLLLERHIPRLIPKQLIDNETAYIDSTTSDNIATNPMMINGRLGVVNEESPLSKAKYQFHEIQLSETTSDMFASTFHSVLQTVINDCAFLLTKIKDAEEDSLMSGEDLNLDDISVKADLERFFITIHYFYAARPEYSEEFWNDRESNTYGFIEWASKSKDILIRSCFYLMVASLSFGSKNVLDVFHYFGENSTVSWTLIANCIKDYVLKIGNLNNVIQERQRLQDTSDINNTEVALEEGLNEETIIFLSSLFTLIGSVASEVDESIKQTLSLLFTDILFEFVKLDTPLAGACFKTLSCLVPQETSMRSKFWFSLDSLVFKSYSLTSSSDSYRAALGSFLSTFSEVQGFLHLFDKLTINDQIEGDTQFLKFGTLQYPSKLGQSYRKAGIWPYYDYILNDVFFTLTRIDSENRRISIYKPTLNIIKNALYSFDYSVILNSSKTGADLDKLVVSDNFITYVQESASPAIFNYLFTDKVYKPLLEVIEFGVDQLSIDLEGGDEQLHLIELALTILDTALEYQDTYIEEFIPIFKNQSRATFFTPKDVGLHGLRSFYDALFFNLTVIAHLGLYVGVDHHNLAAKALSVLDKLTNSSNTALPEYSMCDKTLTILDSVDESSRIKDAFMTQIDSSITSDHNLELKIKILNFLSTRLSYTSDKITVSHLLLGFQVSDVISDGPDLSTFIKSGNSLFNSIATLLASSLHVLTRRSIDYAPMRLANLCIEILLKICRNPLTSDIAFSYLEKLELFDCLLKLDPDVTKFTLFNGRVFDDKSISEEREFLNSKSIGSLLSFLSYKTYLVQFLSRFIHRVSFSGTESQVNACVSRLISNTIYSAKIFSFFDTLNYPGVPLEQESTQSIKTFSDLTIDLTTISIKDLCDDEVFDFSSVEKLAKLYIDSRLLAQSTSMALVQKEGDTRKKFLSEAHSELQIVKKNVTCLLYNKLSEEYQLSILHSWVQLVQIIVTDGKLDSIARSKFILEVFTAVIPKLNDYVEFDISFSEELVSLVVFLYEIYDKDRLKVNQHETMDSRLSDIFRLCIHGILSPMTSVALRSDFYMLINQYLVQVLKDRIATKEMSQTIRMNCEQFVHIVCNDAIYGQGTNRITSILLLDSLVQMGSVTPENFVLECLTKSAQLHLIIRSMKNLDNMLDSDPYQISIDDLLYEITTFKTTVFFLIRIAETRAGAKALVENKIFQVIESCSFLKIDPDLGMNLVFDEVQMNNSKFAKTNISLDNHVFVENNANCISLFELISPIFQLLSCILVSSGDQNKGVISSTRSLLVTFRKLLVGIFKRDALSDVDVYKNQEFPSEALELLVKLSVVLCTLTGYRGEEKSVPSMI</sequence>
<evidence type="ECO:0000256" key="4">
    <source>
        <dbReference type="ARBA" id="ARBA00023242"/>
    </source>
</evidence>
<keyword evidence="6" id="KW-1185">Reference proteome</keyword>
<proteinExistence type="inferred from homology"/>
<evidence type="ECO:0000256" key="1">
    <source>
        <dbReference type="ARBA" id="ARBA00004123"/>
    </source>
</evidence>
<accession>A0A9P7B1N8</accession>
<protein>
    <submittedName>
        <fullName evidence="5">Uncharacterized protein</fullName>
    </submittedName>
</protein>